<reference evidence="3 6" key="2">
    <citation type="submission" date="2023-07" db="EMBL/GenBank/DDBJ databases">
        <title>Sorghum-associated microbial communities from plants grown in Nebraska, USA.</title>
        <authorList>
            <person name="Schachtman D."/>
        </authorList>
    </citation>
    <scope>NUCLEOTIDE SEQUENCE [LARGE SCALE GENOMIC DNA]</scope>
    <source>
        <strain evidence="3 6">DS1316</strain>
    </source>
</reference>
<evidence type="ECO:0008006" key="7">
    <source>
        <dbReference type="Google" id="ProtNLM"/>
    </source>
</evidence>
<proteinExistence type="predicted"/>
<dbReference type="GeneID" id="301976789"/>
<dbReference type="Proteomes" id="UP000184395">
    <property type="component" value="Unassembled WGS sequence"/>
</dbReference>
<dbReference type="KEGG" id="pts:CUJ90_01225"/>
<dbReference type="EMBL" id="JAVDRP010000002">
    <property type="protein sequence ID" value="MDR6407978.1"/>
    <property type="molecule type" value="Genomic_DNA"/>
</dbReference>
<organism evidence="4 5">
    <name type="scientific">Paraburkholderia terricola</name>
    <dbReference type="NCBI Taxonomy" id="169427"/>
    <lineage>
        <taxon>Bacteria</taxon>
        <taxon>Pseudomonadati</taxon>
        <taxon>Pseudomonadota</taxon>
        <taxon>Betaproteobacteria</taxon>
        <taxon>Burkholderiales</taxon>
        <taxon>Burkholderiaceae</taxon>
        <taxon>Paraburkholderia</taxon>
    </lineage>
</organism>
<feature type="signal peptide" evidence="2">
    <location>
        <begin position="1"/>
        <end position="22"/>
    </location>
</feature>
<keyword evidence="2" id="KW-0732">Signal</keyword>
<feature type="compositionally biased region" description="Low complexity" evidence="1">
    <location>
        <begin position="23"/>
        <end position="39"/>
    </location>
</feature>
<reference evidence="4 5" key="1">
    <citation type="submission" date="2016-11" db="EMBL/GenBank/DDBJ databases">
        <authorList>
            <person name="Jaros S."/>
            <person name="Januszkiewicz K."/>
            <person name="Wedrychowicz H."/>
        </authorList>
    </citation>
    <scope>NUCLEOTIDE SEQUENCE [LARGE SCALE GENOMIC DNA]</scope>
    <source>
        <strain evidence="4 5">LMG 20594</strain>
    </source>
</reference>
<dbReference type="RefSeq" id="WP_073429313.1">
    <property type="nucleotide sequence ID" value="NZ_CADFGY010000012.1"/>
</dbReference>
<name>A0A1M6PX69_9BURK</name>
<accession>A0A1M6PX69</accession>
<dbReference type="Proteomes" id="UP001264340">
    <property type="component" value="Unassembled WGS sequence"/>
</dbReference>
<feature type="region of interest" description="Disordered" evidence="1">
    <location>
        <begin position="23"/>
        <end position="69"/>
    </location>
</feature>
<feature type="compositionally biased region" description="Basic residues" evidence="1">
    <location>
        <begin position="42"/>
        <end position="54"/>
    </location>
</feature>
<evidence type="ECO:0000313" key="3">
    <source>
        <dbReference type="EMBL" id="MDR6407978.1"/>
    </source>
</evidence>
<dbReference type="EMBL" id="FRAB01000014">
    <property type="protein sequence ID" value="SHK12563.1"/>
    <property type="molecule type" value="Genomic_DNA"/>
</dbReference>
<evidence type="ECO:0000313" key="6">
    <source>
        <dbReference type="Proteomes" id="UP001264340"/>
    </source>
</evidence>
<dbReference type="AlphaFoldDB" id="A0A1M6PX69"/>
<evidence type="ECO:0000256" key="1">
    <source>
        <dbReference type="SAM" id="MobiDB-lite"/>
    </source>
</evidence>
<feature type="chain" id="PRO_5009920191" description="Acid shock protein" evidence="2">
    <location>
        <begin position="23"/>
        <end position="69"/>
    </location>
</feature>
<protein>
    <recommendedName>
        <fullName evidence="7">Acid shock protein</fullName>
    </recommendedName>
</protein>
<gene>
    <name evidence="3" type="ORF">J2804_001366</name>
    <name evidence="4" type="ORF">SAMN05192548_101418</name>
</gene>
<evidence type="ECO:0000313" key="4">
    <source>
        <dbReference type="EMBL" id="SHK12563.1"/>
    </source>
</evidence>
<sequence length="69" mass="6834">MKKLTLLLTAVSLALGAPAVLAQPAAPGGSSAVSSYSPPTVKHVKKPRKQKMKKGASAPAAAPAEAASQ</sequence>
<evidence type="ECO:0000313" key="5">
    <source>
        <dbReference type="Proteomes" id="UP000184395"/>
    </source>
</evidence>
<evidence type="ECO:0000256" key="2">
    <source>
        <dbReference type="SAM" id="SignalP"/>
    </source>
</evidence>
<feature type="compositionally biased region" description="Low complexity" evidence="1">
    <location>
        <begin position="56"/>
        <end position="69"/>
    </location>
</feature>
<keyword evidence="6" id="KW-1185">Reference proteome</keyword>